<organism evidence="7 8">
    <name type="scientific">Sphagnurus paluster</name>
    <dbReference type="NCBI Taxonomy" id="117069"/>
    <lineage>
        <taxon>Eukaryota</taxon>
        <taxon>Fungi</taxon>
        <taxon>Dikarya</taxon>
        <taxon>Basidiomycota</taxon>
        <taxon>Agaricomycotina</taxon>
        <taxon>Agaricomycetes</taxon>
        <taxon>Agaricomycetidae</taxon>
        <taxon>Agaricales</taxon>
        <taxon>Tricholomatineae</taxon>
        <taxon>Lyophyllaceae</taxon>
        <taxon>Sphagnurus</taxon>
    </lineage>
</organism>
<sequence>MAVAFSLGWLFGLKKSQRFVVSCRKCKGNMLNPFHSRSFAMAAAMFMNSNSLPIALMQSLVVSVPGLKWGKGDNKNAMVGRALTYLVVYSTLGMVLRWSYGVRLLSQADDELEEEITITEERASLLIDLDSDDDRRNVHASTSHQSANHGNRPLHPRRRTTYYKSFPNSPTEEENLLGSSDSDSETFAPSSMFASRAPSSPASDNEGDDEPHTPLPIVAPPRSTAIPRHQRPKRKHSLVHRIRHLLRAFFRFMTVPLWAALAAVFVACTPPVQHTLESHLLSVKHALSSAGNCSIPLTLVVLGAYFHPGTKKGKDEGTGAMARKGSWASRSTETLVHSVKGLLGIKKPQSGPVHLEGNDRAPLLDRPLSEHEAAMAKQAGETKTVVIAVLSRMVITPLLIMPVVALSAKYDWHRVFEE</sequence>
<feature type="transmembrane region" description="Helical" evidence="6">
    <location>
        <begin position="287"/>
        <end position="306"/>
    </location>
</feature>
<dbReference type="Pfam" id="PF03547">
    <property type="entry name" value="Mem_trans"/>
    <property type="match status" value="1"/>
</dbReference>
<proteinExistence type="predicted"/>
<evidence type="ECO:0000256" key="6">
    <source>
        <dbReference type="SAM" id="Phobius"/>
    </source>
</evidence>
<evidence type="ECO:0000256" key="5">
    <source>
        <dbReference type="SAM" id="MobiDB-lite"/>
    </source>
</evidence>
<dbReference type="EMBL" id="JABCKI010000133">
    <property type="protein sequence ID" value="KAG5652369.1"/>
    <property type="molecule type" value="Genomic_DNA"/>
</dbReference>
<keyword evidence="4 6" id="KW-0472">Membrane</keyword>
<evidence type="ECO:0000313" key="8">
    <source>
        <dbReference type="Proteomes" id="UP000717328"/>
    </source>
</evidence>
<gene>
    <name evidence="7" type="ORF">H0H81_005231</name>
</gene>
<evidence type="ECO:0000256" key="1">
    <source>
        <dbReference type="ARBA" id="ARBA00004141"/>
    </source>
</evidence>
<comment type="caution">
    <text evidence="7">The sequence shown here is derived from an EMBL/GenBank/DDBJ whole genome shotgun (WGS) entry which is preliminary data.</text>
</comment>
<feature type="transmembrane region" description="Helical" evidence="6">
    <location>
        <begin position="82"/>
        <end position="100"/>
    </location>
</feature>
<feature type="transmembrane region" description="Helical" evidence="6">
    <location>
        <begin position="385"/>
        <end position="408"/>
    </location>
</feature>
<reference evidence="7" key="1">
    <citation type="submission" date="2021-02" db="EMBL/GenBank/DDBJ databases">
        <authorList>
            <person name="Nieuwenhuis M."/>
            <person name="Van De Peppel L.J.J."/>
        </authorList>
    </citation>
    <scope>NUCLEOTIDE SEQUENCE</scope>
    <source>
        <strain evidence="7">D49</strain>
    </source>
</reference>
<comment type="subcellular location">
    <subcellularLocation>
        <location evidence="1">Membrane</location>
        <topology evidence="1">Multi-pass membrane protein</topology>
    </subcellularLocation>
</comment>
<keyword evidence="8" id="KW-1185">Reference proteome</keyword>
<evidence type="ECO:0000256" key="3">
    <source>
        <dbReference type="ARBA" id="ARBA00022989"/>
    </source>
</evidence>
<dbReference type="InterPro" id="IPR004776">
    <property type="entry name" value="Mem_transp_PIN-like"/>
</dbReference>
<evidence type="ECO:0000256" key="2">
    <source>
        <dbReference type="ARBA" id="ARBA00022692"/>
    </source>
</evidence>
<dbReference type="OrthoDB" id="2499604at2759"/>
<dbReference type="GO" id="GO:0005783">
    <property type="term" value="C:endoplasmic reticulum"/>
    <property type="evidence" value="ECO:0007669"/>
    <property type="project" value="TreeGrafter"/>
</dbReference>
<keyword evidence="3 6" id="KW-1133">Transmembrane helix</keyword>
<dbReference type="Proteomes" id="UP000717328">
    <property type="component" value="Unassembled WGS sequence"/>
</dbReference>
<feature type="transmembrane region" description="Helical" evidence="6">
    <location>
        <begin position="248"/>
        <end position="267"/>
    </location>
</feature>
<keyword evidence="2 6" id="KW-0812">Transmembrane</keyword>
<feature type="compositionally biased region" description="Polar residues" evidence="5">
    <location>
        <begin position="177"/>
        <end position="203"/>
    </location>
</feature>
<reference evidence="7" key="2">
    <citation type="submission" date="2021-10" db="EMBL/GenBank/DDBJ databases">
        <title>Phylogenomics reveals ancestral predisposition of the termite-cultivated fungus Termitomyces towards a domesticated lifestyle.</title>
        <authorList>
            <person name="Auxier B."/>
            <person name="Grum-Grzhimaylo A."/>
            <person name="Cardenas M.E."/>
            <person name="Lodge J.D."/>
            <person name="Laessoe T."/>
            <person name="Pedersen O."/>
            <person name="Smith M.E."/>
            <person name="Kuyper T.W."/>
            <person name="Franco-Molano E.A."/>
            <person name="Baroni T.J."/>
            <person name="Aanen D.K."/>
        </authorList>
    </citation>
    <scope>NUCLEOTIDE SEQUENCE</scope>
    <source>
        <strain evidence="7">D49</strain>
    </source>
</reference>
<protein>
    <submittedName>
        <fullName evidence="7">Uncharacterized protein</fullName>
    </submittedName>
</protein>
<accession>A0A9P7GM77</accession>
<feature type="compositionally biased region" description="Basic residues" evidence="5">
    <location>
        <begin position="152"/>
        <end position="161"/>
    </location>
</feature>
<name>A0A9P7GM77_9AGAR</name>
<dbReference type="GO" id="GO:0016020">
    <property type="term" value="C:membrane"/>
    <property type="evidence" value="ECO:0007669"/>
    <property type="project" value="UniProtKB-SubCell"/>
</dbReference>
<dbReference type="PANTHER" id="PTHR31794:SF2">
    <property type="entry name" value="AUXIN EFFLUX TRANSPORTER FAMILY PROTEIN (EUROFUNG)"/>
    <property type="match status" value="1"/>
</dbReference>
<evidence type="ECO:0000256" key="4">
    <source>
        <dbReference type="ARBA" id="ARBA00023136"/>
    </source>
</evidence>
<feature type="compositionally biased region" description="Polar residues" evidence="5">
    <location>
        <begin position="139"/>
        <end position="149"/>
    </location>
</feature>
<dbReference type="AlphaFoldDB" id="A0A9P7GM77"/>
<feature type="transmembrane region" description="Helical" evidence="6">
    <location>
        <begin position="39"/>
        <end position="62"/>
    </location>
</feature>
<feature type="region of interest" description="Disordered" evidence="5">
    <location>
        <begin position="136"/>
        <end position="235"/>
    </location>
</feature>
<dbReference type="GO" id="GO:0055085">
    <property type="term" value="P:transmembrane transport"/>
    <property type="evidence" value="ECO:0007669"/>
    <property type="project" value="InterPro"/>
</dbReference>
<evidence type="ECO:0000313" key="7">
    <source>
        <dbReference type="EMBL" id="KAG5652369.1"/>
    </source>
</evidence>
<dbReference type="PANTHER" id="PTHR31794">
    <property type="entry name" value="AUXIN EFFLUX TRANSPORTER FAMILY PROTEIN (EUROFUNG)"/>
    <property type="match status" value="1"/>
</dbReference>